<keyword evidence="12" id="KW-0902">Two-component regulatory system</keyword>
<sequence length="468" mass="52278">MSLRWKIFYLYLTIMIISLAVTGLYLYNYIEKSYLDNLKINNSMQANMVSNLVSRFVGTPSSYLIEPTIVEYAKQINARILFTNIDGRVIVDSAPSKEFEGKSIKMYPDIKEALSGKSSTSIHNISGVGWAMYTAVPVISKNNVVGAILISSSIDNVIDLLNSIKYRMIYTFSGIGVLVGFLSLLVASFITNPLKRLTEAANILSQGKLDYKVDVKSKDEIGKLANAFNKMSYSLMKIDEERKRFVSDASHELKTPLASVKALIESLINSRSQDIAFYKEILHDVNGEIDRMTRLVNDLLELARLDKIKSPRIKRVEVSEVISDVIDSLAPLAESKNVNLTFNGKEKVFAEVDPDRFYRMAYNIVENGIKYTHEGGNVLVGLDEDEDNIYLAISDNGIGISEEVLPKIFDRFARGDTARSKKNGGFGLGLAIAKEIIDMHEGKVTVESKVGEGTTFKIVLPKRKNKEY</sequence>
<keyword evidence="6" id="KW-0808">Transferase</keyword>
<dbReference type="GO" id="GO:0005886">
    <property type="term" value="C:plasma membrane"/>
    <property type="evidence" value="ECO:0007669"/>
    <property type="project" value="UniProtKB-SubCell"/>
</dbReference>
<dbReference type="InterPro" id="IPR004358">
    <property type="entry name" value="Sig_transdc_His_kin-like_C"/>
</dbReference>
<dbReference type="EMBL" id="DOLB01000157">
    <property type="protein sequence ID" value="HBT50220.1"/>
    <property type="molecule type" value="Genomic_DNA"/>
</dbReference>
<dbReference type="InterPro" id="IPR029151">
    <property type="entry name" value="Sensor-like_sf"/>
</dbReference>
<dbReference type="SMART" id="SM00304">
    <property type="entry name" value="HAMP"/>
    <property type="match status" value="1"/>
</dbReference>
<proteinExistence type="predicted"/>
<keyword evidence="7 14" id="KW-0812">Transmembrane</keyword>
<name>A0A357VRS1_9THEO</name>
<dbReference type="InterPro" id="IPR036097">
    <property type="entry name" value="HisK_dim/P_sf"/>
</dbReference>
<dbReference type="InterPro" id="IPR003594">
    <property type="entry name" value="HATPase_dom"/>
</dbReference>
<evidence type="ECO:0000256" key="1">
    <source>
        <dbReference type="ARBA" id="ARBA00000085"/>
    </source>
</evidence>
<dbReference type="InterPro" id="IPR036890">
    <property type="entry name" value="HATPase_C_sf"/>
</dbReference>
<dbReference type="Proteomes" id="UP000264445">
    <property type="component" value="Unassembled WGS sequence"/>
</dbReference>
<dbReference type="GO" id="GO:0005524">
    <property type="term" value="F:ATP binding"/>
    <property type="evidence" value="ECO:0007669"/>
    <property type="project" value="UniProtKB-KW"/>
</dbReference>
<keyword evidence="13 14" id="KW-0472">Membrane</keyword>
<evidence type="ECO:0000313" key="17">
    <source>
        <dbReference type="EMBL" id="HBT50220.1"/>
    </source>
</evidence>
<evidence type="ECO:0000259" key="15">
    <source>
        <dbReference type="PROSITE" id="PS50109"/>
    </source>
</evidence>
<evidence type="ECO:0000259" key="16">
    <source>
        <dbReference type="PROSITE" id="PS50885"/>
    </source>
</evidence>
<organism evidence="17 18">
    <name type="scientific">Caldanaerobacter subterraneus</name>
    <dbReference type="NCBI Taxonomy" id="911092"/>
    <lineage>
        <taxon>Bacteria</taxon>
        <taxon>Bacillati</taxon>
        <taxon>Bacillota</taxon>
        <taxon>Clostridia</taxon>
        <taxon>Thermoanaerobacterales</taxon>
        <taxon>Thermoanaerobacteraceae</taxon>
        <taxon>Caldanaerobacter</taxon>
    </lineage>
</organism>
<keyword evidence="9 17" id="KW-0418">Kinase</keyword>
<dbReference type="SUPFAM" id="SSF47384">
    <property type="entry name" value="Homodimeric domain of signal transducing histidine kinase"/>
    <property type="match status" value="1"/>
</dbReference>
<keyword evidence="10" id="KW-0067">ATP-binding</keyword>
<evidence type="ECO:0000256" key="12">
    <source>
        <dbReference type="ARBA" id="ARBA00023012"/>
    </source>
</evidence>
<feature type="transmembrane region" description="Helical" evidence="14">
    <location>
        <begin position="169"/>
        <end position="190"/>
    </location>
</feature>
<evidence type="ECO:0000256" key="11">
    <source>
        <dbReference type="ARBA" id="ARBA00022989"/>
    </source>
</evidence>
<dbReference type="PANTHER" id="PTHR45528:SF1">
    <property type="entry name" value="SENSOR HISTIDINE KINASE CPXA"/>
    <property type="match status" value="1"/>
</dbReference>
<dbReference type="InterPro" id="IPR003661">
    <property type="entry name" value="HisK_dim/P_dom"/>
</dbReference>
<feature type="domain" description="Histidine kinase" evidence="15">
    <location>
        <begin position="248"/>
        <end position="464"/>
    </location>
</feature>
<comment type="catalytic activity">
    <reaction evidence="1">
        <text>ATP + protein L-histidine = ADP + protein N-phospho-L-histidine.</text>
        <dbReference type="EC" id="2.7.13.3"/>
    </reaction>
</comment>
<dbReference type="SUPFAM" id="SSF55874">
    <property type="entry name" value="ATPase domain of HSP90 chaperone/DNA topoisomerase II/histidine kinase"/>
    <property type="match status" value="1"/>
</dbReference>
<evidence type="ECO:0000256" key="7">
    <source>
        <dbReference type="ARBA" id="ARBA00022692"/>
    </source>
</evidence>
<dbReference type="Pfam" id="PF02518">
    <property type="entry name" value="HATPase_c"/>
    <property type="match status" value="1"/>
</dbReference>
<comment type="subcellular location">
    <subcellularLocation>
        <location evidence="2">Cell membrane</location>
        <topology evidence="2">Multi-pass membrane protein</topology>
    </subcellularLocation>
</comment>
<dbReference type="SUPFAM" id="SSF158472">
    <property type="entry name" value="HAMP domain-like"/>
    <property type="match status" value="1"/>
</dbReference>
<dbReference type="CDD" id="cd00082">
    <property type="entry name" value="HisKA"/>
    <property type="match status" value="1"/>
</dbReference>
<dbReference type="Gene3D" id="1.10.287.130">
    <property type="match status" value="1"/>
</dbReference>
<evidence type="ECO:0000313" key="18">
    <source>
        <dbReference type="Proteomes" id="UP000264445"/>
    </source>
</evidence>
<dbReference type="InterPro" id="IPR003660">
    <property type="entry name" value="HAMP_dom"/>
</dbReference>
<evidence type="ECO:0000256" key="2">
    <source>
        <dbReference type="ARBA" id="ARBA00004651"/>
    </source>
</evidence>
<dbReference type="InterPro" id="IPR005467">
    <property type="entry name" value="His_kinase_dom"/>
</dbReference>
<evidence type="ECO:0000256" key="6">
    <source>
        <dbReference type="ARBA" id="ARBA00022679"/>
    </source>
</evidence>
<evidence type="ECO:0000256" key="3">
    <source>
        <dbReference type="ARBA" id="ARBA00012438"/>
    </source>
</evidence>
<dbReference type="RefSeq" id="WP_278429513.1">
    <property type="nucleotide sequence ID" value="NZ_DOLB01000157.1"/>
</dbReference>
<feature type="transmembrane region" description="Helical" evidence="14">
    <location>
        <begin position="6"/>
        <end position="27"/>
    </location>
</feature>
<dbReference type="Gene3D" id="3.30.450.20">
    <property type="entry name" value="PAS domain"/>
    <property type="match status" value="1"/>
</dbReference>
<dbReference type="EC" id="2.7.13.3" evidence="3"/>
<dbReference type="PANTHER" id="PTHR45528">
    <property type="entry name" value="SENSOR HISTIDINE KINASE CPXA"/>
    <property type="match status" value="1"/>
</dbReference>
<comment type="caution">
    <text evidence="17">The sequence shown here is derived from an EMBL/GenBank/DDBJ whole genome shotgun (WGS) entry which is preliminary data.</text>
</comment>
<evidence type="ECO:0000256" key="9">
    <source>
        <dbReference type="ARBA" id="ARBA00022777"/>
    </source>
</evidence>
<dbReference type="AlphaFoldDB" id="A0A357VRS1"/>
<keyword evidence="8" id="KW-0547">Nucleotide-binding</keyword>
<keyword evidence="11 14" id="KW-1133">Transmembrane helix</keyword>
<gene>
    <name evidence="17" type="ORF">DEA61_10665</name>
</gene>
<dbReference type="Pfam" id="PF00512">
    <property type="entry name" value="HisKA"/>
    <property type="match status" value="1"/>
</dbReference>
<reference evidence="17 18" key="1">
    <citation type="journal article" date="2018" name="Nat. Biotechnol.">
        <title>A standardized bacterial taxonomy based on genome phylogeny substantially revises the tree of life.</title>
        <authorList>
            <person name="Parks D.H."/>
            <person name="Chuvochina M."/>
            <person name="Waite D.W."/>
            <person name="Rinke C."/>
            <person name="Skarshewski A."/>
            <person name="Chaumeil P.A."/>
            <person name="Hugenholtz P."/>
        </authorList>
    </citation>
    <scope>NUCLEOTIDE SEQUENCE [LARGE SCALE GENOMIC DNA]</scope>
    <source>
        <strain evidence="17">UBA12544</strain>
    </source>
</reference>
<evidence type="ECO:0000256" key="10">
    <source>
        <dbReference type="ARBA" id="ARBA00022840"/>
    </source>
</evidence>
<feature type="domain" description="HAMP" evidence="16">
    <location>
        <begin position="188"/>
        <end position="240"/>
    </location>
</feature>
<accession>A0A357VRS1</accession>
<protein>
    <recommendedName>
        <fullName evidence="3">histidine kinase</fullName>
        <ecNumber evidence="3">2.7.13.3</ecNumber>
    </recommendedName>
</protein>
<dbReference type="Gene3D" id="1.10.8.500">
    <property type="entry name" value="HAMP domain in histidine kinase"/>
    <property type="match status" value="1"/>
</dbReference>
<dbReference type="Gene3D" id="3.30.565.10">
    <property type="entry name" value="Histidine kinase-like ATPase, C-terminal domain"/>
    <property type="match status" value="1"/>
</dbReference>
<keyword evidence="4" id="KW-1003">Cell membrane</keyword>
<dbReference type="PROSITE" id="PS50109">
    <property type="entry name" value="HIS_KIN"/>
    <property type="match status" value="1"/>
</dbReference>
<evidence type="ECO:0000256" key="5">
    <source>
        <dbReference type="ARBA" id="ARBA00022553"/>
    </source>
</evidence>
<evidence type="ECO:0000256" key="14">
    <source>
        <dbReference type="SAM" id="Phobius"/>
    </source>
</evidence>
<evidence type="ECO:0000256" key="8">
    <source>
        <dbReference type="ARBA" id="ARBA00022741"/>
    </source>
</evidence>
<dbReference type="PRINTS" id="PR00344">
    <property type="entry name" value="BCTRLSENSOR"/>
</dbReference>
<dbReference type="SMART" id="SM00387">
    <property type="entry name" value="HATPase_c"/>
    <property type="match status" value="1"/>
</dbReference>
<dbReference type="InterPro" id="IPR050398">
    <property type="entry name" value="HssS/ArlS-like"/>
</dbReference>
<dbReference type="PROSITE" id="PS50885">
    <property type="entry name" value="HAMP"/>
    <property type="match status" value="1"/>
</dbReference>
<dbReference type="CDD" id="cd06225">
    <property type="entry name" value="HAMP"/>
    <property type="match status" value="1"/>
</dbReference>
<dbReference type="SMART" id="SM00388">
    <property type="entry name" value="HisKA"/>
    <property type="match status" value="1"/>
</dbReference>
<dbReference type="Pfam" id="PF00672">
    <property type="entry name" value="HAMP"/>
    <property type="match status" value="1"/>
</dbReference>
<dbReference type="FunFam" id="3.30.565.10:FF:000006">
    <property type="entry name" value="Sensor histidine kinase WalK"/>
    <property type="match status" value="1"/>
</dbReference>
<evidence type="ECO:0000256" key="4">
    <source>
        <dbReference type="ARBA" id="ARBA00022475"/>
    </source>
</evidence>
<dbReference type="GO" id="GO:0000155">
    <property type="term" value="F:phosphorelay sensor kinase activity"/>
    <property type="evidence" value="ECO:0007669"/>
    <property type="project" value="InterPro"/>
</dbReference>
<keyword evidence="5" id="KW-0597">Phosphoprotein</keyword>
<dbReference type="SUPFAM" id="SSF103190">
    <property type="entry name" value="Sensory domain-like"/>
    <property type="match status" value="1"/>
</dbReference>
<evidence type="ECO:0000256" key="13">
    <source>
        <dbReference type="ARBA" id="ARBA00023136"/>
    </source>
</evidence>
<dbReference type="FunFam" id="1.10.287.130:FF:000001">
    <property type="entry name" value="Two-component sensor histidine kinase"/>
    <property type="match status" value="1"/>
</dbReference>